<dbReference type="PANTHER" id="PTHR30590:SF2">
    <property type="entry name" value="INNER MEMBRANE PROTEIN"/>
    <property type="match status" value="1"/>
</dbReference>
<dbReference type="RefSeq" id="WP_110169565.1">
    <property type="nucleotide sequence ID" value="NZ_CP015136.1"/>
</dbReference>
<dbReference type="Pfam" id="PF04235">
    <property type="entry name" value="DUF418"/>
    <property type="match status" value="1"/>
</dbReference>
<evidence type="ECO:0000313" key="4">
    <source>
        <dbReference type="Proteomes" id="UP000076079"/>
    </source>
</evidence>
<keyword evidence="1" id="KW-0812">Transmembrane</keyword>
<sequence>MRGVALFGILLMNITSFGMPFAYSVPHIYGGATGADLWAWIATSMLFEGTQRGLFSLLFGAGVLLLTERIDARGGDASHVFFRRNLWLIVFGIVHGYLLLWTGEILFFYGATAPFVYAFRKATPRTLFAFALGGLLVGAAWNQLDAYNAIKKHTAYQEARAAQAAGATLTRPQTKALKAWPALVDEMNPDADKIRDTLESMRGSYATVVAFQAPTVAHHESWFQYRYFFDVWSLMLIGMALFKLGLLHLGHPRGAYVWMVVLGYGIGLTVNLFEVRHLLTYHFHTLARVQAEVTYDLGRLAMTTGHVGLLMLFCNAGILGWLQRGLAAVGQMALSNYVSHSIVCMLVFRSFGFGLYGHLSRHQLYYVVFAIWAVQLVISPIWLAHCRFGPLEWLWRSLTYGVRQPMRRVARAGHDDPLVAPAG</sequence>
<dbReference type="InterPro" id="IPR052529">
    <property type="entry name" value="Bact_Transport_Assoc"/>
</dbReference>
<feature type="domain" description="DUF418" evidence="2">
    <location>
        <begin position="242"/>
        <end position="401"/>
    </location>
</feature>
<feature type="transmembrane region" description="Helical" evidence="1">
    <location>
        <begin position="300"/>
        <end position="322"/>
    </location>
</feature>
<keyword evidence="1" id="KW-1133">Transmembrane helix</keyword>
<gene>
    <name evidence="3" type="ORF">LuPra_00812</name>
</gene>
<evidence type="ECO:0000313" key="3">
    <source>
        <dbReference type="EMBL" id="AMY07638.1"/>
    </source>
</evidence>
<feature type="transmembrane region" description="Helical" evidence="1">
    <location>
        <begin position="337"/>
        <end position="357"/>
    </location>
</feature>
<keyword evidence="1" id="KW-0472">Membrane</keyword>
<dbReference type="OrthoDB" id="9807744at2"/>
<protein>
    <submittedName>
        <fullName evidence="3">Putative membrane protein</fullName>
    </submittedName>
</protein>
<dbReference type="InterPro" id="IPR007349">
    <property type="entry name" value="DUF418"/>
</dbReference>
<dbReference type="Proteomes" id="UP000076079">
    <property type="component" value="Chromosome"/>
</dbReference>
<accession>A0A143PHS9</accession>
<proteinExistence type="predicted"/>
<feature type="transmembrane region" description="Helical" evidence="1">
    <location>
        <begin position="227"/>
        <end position="249"/>
    </location>
</feature>
<organism evidence="3 4">
    <name type="scientific">Luteitalea pratensis</name>
    <dbReference type="NCBI Taxonomy" id="1855912"/>
    <lineage>
        <taxon>Bacteria</taxon>
        <taxon>Pseudomonadati</taxon>
        <taxon>Acidobacteriota</taxon>
        <taxon>Vicinamibacteria</taxon>
        <taxon>Vicinamibacterales</taxon>
        <taxon>Vicinamibacteraceae</taxon>
        <taxon>Luteitalea</taxon>
    </lineage>
</organism>
<name>A0A143PHS9_LUTPR</name>
<feature type="transmembrane region" description="Helical" evidence="1">
    <location>
        <begin position="364"/>
        <end position="385"/>
    </location>
</feature>
<dbReference type="PANTHER" id="PTHR30590">
    <property type="entry name" value="INNER MEMBRANE PROTEIN"/>
    <property type="match status" value="1"/>
</dbReference>
<dbReference type="PATRIC" id="fig|1813736.3.peg.848"/>
<feature type="transmembrane region" description="Helical" evidence="1">
    <location>
        <begin position="86"/>
        <end position="110"/>
    </location>
</feature>
<evidence type="ECO:0000259" key="2">
    <source>
        <dbReference type="Pfam" id="PF04235"/>
    </source>
</evidence>
<dbReference type="KEGG" id="abac:LuPra_00812"/>
<feature type="transmembrane region" description="Helical" evidence="1">
    <location>
        <begin position="255"/>
        <end position="279"/>
    </location>
</feature>
<evidence type="ECO:0000256" key="1">
    <source>
        <dbReference type="SAM" id="Phobius"/>
    </source>
</evidence>
<reference evidence="3 4" key="1">
    <citation type="journal article" date="2016" name="Genome Announc.">
        <title>First Complete Genome Sequence of a Subdivision 6 Acidobacterium Strain.</title>
        <authorList>
            <person name="Huang S."/>
            <person name="Vieira S."/>
            <person name="Bunk B."/>
            <person name="Riedel T."/>
            <person name="Sproer C."/>
            <person name="Overmann J."/>
        </authorList>
    </citation>
    <scope>NUCLEOTIDE SEQUENCE [LARGE SCALE GENOMIC DNA]</scope>
    <source>
        <strain evidence="4">DSM 100886 HEG_-6_39</strain>
    </source>
</reference>
<feature type="transmembrane region" description="Helical" evidence="1">
    <location>
        <begin position="40"/>
        <end position="66"/>
    </location>
</feature>
<reference evidence="4" key="2">
    <citation type="submission" date="2016-04" db="EMBL/GenBank/DDBJ databases">
        <title>First Complete Genome Sequence of a Subdivision 6 Acidobacterium.</title>
        <authorList>
            <person name="Huang S."/>
            <person name="Vieira S."/>
            <person name="Bunk B."/>
            <person name="Riedel T."/>
            <person name="Sproeer C."/>
            <person name="Overmann J."/>
        </authorList>
    </citation>
    <scope>NUCLEOTIDE SEQUENCE [LARGE SCALE GENOMIC DNA]</scope>
    <source>
        <strain evidence="4">DSM 100886 HEG_-6_39</strain>
    </source>
</reference>
<dbReference type="AlphaFoldDB" id="A0A143PHS9"/>
<keyword evidence="4" id="KW-1185">Reference proteome</keyword>
<feature type="transmembrane region" description="Helical" evidence="1">
    <location>
        <begin position="122"/>
        <end position="142"/>
    </location>
</feature>
<dbReference type="EMBL" id="CP015136">
    <property type="protein sequence ID" value="AMY07638.1"/>
    <property type="molecule type" value="Genomic_DNA"/>
</dbReference>